<dbReference type="AlphaFoldDB" id="A0A1G2MAN4"/>
<sequence>MTEIEKARKIMGKNIIGPEELKAVPRLAVQIPASVSLVPYDANLLKRLSESHLLIFFTREHADGSPLTIMSLRSRFGIDPEASEPCFYNQDWYIREDFATKAMLKNRWYLIRKDVDPKSRAKLPEDIKKSFSLNEKFPSAILTAYAFFAYHLLTGKKIWEDDFVWTSDADHNGDRIYVGRYKDLEGVNKNGFNIHRHLRIRKMYGAAPLLQ</sequence>
<evidence type="ECO:0000313" key="1">
    <source>
        <dbReference type="EMBL" id="OHA20956.1"/>
    </source>
</evidence>
<accession>A0A1G2MAN4</accession>
<dbReference type="Proteomes" id="UP000176493">
    <property type="component" value="Unassembled WGS sequence"/>
</dbReference>
<protein>
    <submittedName>
        <fullName evidence="1">Uncharacterized protein</fullName>
    </submittedName>
</protein>
<name>A0A1G2MAN4_9BACT</name>
<reference evidence="1 2" key="1">
    <citation type="journal article" date="2016" name="Nat. Commun.">
        <title>Thousands of microbial genomes shed light on interconnected biogeochemical processes in an aquifer system.</title>
        <authorList>
            <person name="Anantharaman K."/>
            <person name="Brown C.T."/>
            <person name="Hug L.A."/>
            <person name="Sharon I."/>
            <person name="Castelle C.J."/>
            <person name="Probst A.J."/>
            <person name="Thomas B.C."/>
            <person name="Singh A."/>
            <person name="Wilkins M.J."/>
            <person name="Karaoz U."/>
            <person name="Brodie E.L."/>
            <person name="Williams K.H."/>
            <person name="Hubbard S.S."/>
            <person name="Banfield J.F."/>
        </authorList>
    </citation>
    <scope>NUCLEOTIDE SEQUENCE [LARGE SCALE GENOMIC DNA]</scope>
</reference>
<dbReference type="EMBL" id="MHRJ01000055">
    <property type="protein sequence ID" value="OHA20956.1"/>
    <property type="molecule type" value="Genomic_DNA"/>
</dbReference>
<gene>
    <name evidence="1" type="ORF">A2W52_00975</name>
</gene>
<proteinExistence type="predicted"/>
<evidence type="ECO:0000313" key="2">
    <source>
        <dbReference type="Proteomes" id="UP000176493"/>
    </source>
</evidence>
<comment type="caution">
    <text evidence="1">The sequence shown here is derived from an EMBL/GenBank/DDBJ whole genome shotgun (WGS) entry which is preliminary data.</text>
</comment>
<organism evidence="1 2">
    <name type="scientific">Candidatus Taylorbacteria bacterium RIFCSPHIGHO2_02_49_25</name>
    <dbReference type="NCBI Taxonomy" id="1802305"/>
    <lineage>
        <taxon>Bacteria</taxon>
        <taxon>Candidatus Tayloriibacteriota</taxon>
    </lineage>
</organism>